<dbReference type="Gene3D" id="2.60.40.1290">
    <property type="match status" value="1"/>
</dbReference>
<dbReference type="InterPro" id="IPR029456">
    <property type="entry name" value="Sialidase_N"/>
</dbReference>
<feature type="chain" id="PRO_5004287898" evidence="1">
    <location>
        <begin position="23"/>
        <end position="78"/>
    </location>
</feature>
<evidence type="ECO:0000259" key="2">
    <source>
        <dbReference type="Pfam" id="PF14873"/>
    </source>
</evidence>
<dbReference type="EMBL" id="AF031639">
    <property type="protein sequence ID" value="AAD01937.1"/>
    <property type="molecule type" value="Genomic_DNA"/>
</dbReference>
<sequence length="78" mass="8838">MKKAVILFSLFCFLCAIPVVQAADTIFVRETRIPILIERQDNVLFYLRLDAKESQTLNDVVLNLGEGVNLSEIQSIKL</sequence>
<dbReference type="AlphaFoldDB" id="Q7BUY8"/>
<accession>Q7BUY8</accession>
<name>Q7BUY8_BACFG</name>
<feature type="non-terminal residue" evidence="3">
    <location>
        <position position="78"/>
    </location>
</feature>
<reference evidence="3" key="1">
    <citation type="submission" date="1997-10" db="EMBL/GenBank/DDBJ databases">
        <title>Neuraminidase Gene Expression in Bacteroides fragilis TM4000 is Transcriptionally Regulated and Induced by N-acetyl Neuraminic Acid.</title>
        <authorList>
            <person name="Godoy V.G."/>
            <person name="Dallas M.M."/>
            <person name="Gallegos R.A."/>
            <person name="Malamy M.H."/>
        </authorList>
    </citation>
    <scope>NUCLEOTIDE SEQUENCE</scope>
    <source>
        <strain evidence="3">TM4000</strain>
    </source>
</reference>
<feature type="signal peptide" evidence="1">
    <location>
        <begin position="1"/>
        <end position="22"/>
    </location>
</feature>
<keyword evidence="1" id="KW-0732">Signal</keyword>
<gene>
    <name evidence="3" type="primary">nanH</name>
</gene>
<proteinExistence type="predicted"/>
<dbReference type="Pfam" id="PF14873">
    <property type="entry name" value="BNR_assoc_N"/>
    <property type="match status" value="1"/>
</dbReference>
<evidence type="ECO:0000256" key="1">
    <source>
        <dbReference type="SAM" id="SignalP"/>
    </source>
</evidence>
<feature type="domain" description="Sialidase N-terminal" evidence="2">
    <location>
        <begin position="23"/>
        <end position="78"/>
    </location>
</feature>
<protein>
    <submittedName>
        <fullName evidence="3">Neuraminidase</fullName>
    </submittedName>
</protein>
<evidence type="ECO:0000313" key="3">
    <source>
        <dbReference type="EMBL" id="AAD01937.1"/>
    </source>
</evidence>
<organism evidence="3">
    <name type="scientific">Bacteroides fragilis</name>
    <dbReference type="NCBI Taxonomy" id="817"/>
    <lineage>
        <taxon>Bacteria</taxon>
        <taxon>Pseudomonadati</taxon>
        <taxon>Bacteroidota</taxon>
        <taxon>Bacteroidia</taxon>
        <taxon>Bacteroidales</taxon>
        <taxon>Bacteroidaceae</taxon>
        <taxon>Bacteroides</taxon>
    </lineage>
</organism>